<dbReference type="AlphaFoldDB" id="A0A4Q0XT82"/>
<proteinExistence type="predicted"/>
<evidence type="ECO:0000313" key="8">
    <source>
        <dbReference type="EMBL" id="RXJ60777.1"/>
    </source>
</evidence>
<dbReference type="InterPro" id="IPR023845">
    <property type="entry name" value="DUF3817_TM"/>
</dbReference>
<evidence type="ECO:0000313" key="9">
    <source>
        <dbReference type="Proteomes" id="UP000290657"/>
    </source>
</evidence>
<dbReference type="PANTHER" id="PTHR40077:SF1">
    <property type="entry name" value="MEMBRANE PROTEIN"/>
    <property type="match status" value="1"/>
</dbReference>
<evidence type="ECO:0000256" key="5">
    <source>
        <dbReference type="ARBA" id="ARBA00023136"/>
    </source>
</evidence>
<feature type="transmembrane region" description="Helical" evidence="6">
    <location>
        <begin position="6"/>
        <end position="26"/>
    </location>
</feature>
<evidence type="ECO:0000256" key="2">
    <source>
        <dbReference type="ARBA" id="ARBA00022475"/>
    </source>
</evidence>
<evidence type="ECO:0000256" key="4">
    <source>
        <dbReference type="ARBA" id="ARBA00022989"/>
    </source>
</evidence>
<accession>A0A4Q0XT82</accession>
<keyword evidence="2" id="KW-1003">Cell membrane</keyword>
<evidence type="ECO:0000256" key="3">
    <source>
        <dbReference type="ARBA" id="ARBA00022692"/>
    </source>
</evidence>
<dbReference type="RefSeq" id="WP_128994911.1">
    <property type="nucleotide sequence ID" value="NZ_PDKN01000001.1"/>
</dbReference>
<feature type="transmembrane region" description="Helical" evidence="6">
    <location>
        <begin position="70"/>
        <end position="87"/>
    </location>
</feature>
<feature type="transmembrane region" description="Helical" evidence="6">
    <location>
        <begin position="38"/>
        <end position="58"/>
    </location>
</feature>
<reference evidence="8 9" key="1">
    <citation type="submission" date="2017-10" db="EMBL/GenBank/DDBJ databases">
        <title>Genomics of the genus Arcobacter.</title>
        <authorList>
            <person name="Perez-Cataluna A."/>
            <person name="Figueras M.J."/>
        </authorList>
    </citation>
    <scope>NUCLEOTIDE SEQUENCE [LARGE SCALE GENOMIC DNA]</scope>
    <source>
        <strain evidence="8 9">CECT 8987</strain>
    </source>
</reference>
<dbReference type="PANTHER" id="PTHR40077">
    <property type="entry name" value="MEMBRANE PROTEIN-RELATED"/>
    <property type="match status" value="1"/>
</dbReference>
<organism evidence="8 9">
    <name type="scientific">Candidatus Marinarcus aquaticus</name>
    <dbReference type="NCBI Taxonomy" id="2044504"/>
    <lineage>
        <taxon>Bacteria</taxon>
        <taxon>Pseudomonadati</taxon>
        <taxon>Campylobacterota</taxon>
        <taxon>Epsilonproteobacteria</taxon>
        <taxon>Campylobacterales</taxon>
        <taxon>Arcobacteraceae</taxon>
        <taxon>Candidatus Marinarcus</taxon>
    </lineage>
</organism>
<evidence type="ECO:0000256" key="6">
    <source>
        <dbReference type="SAM" id="Phobius"/>
    </source>
</evidence>
<name>A0A4Q0XT82_9BACT</name>
<dbReference type="EMBL" id="PDKN01000001">
    <property type="protein sequence ID" value="RXJ60777.1"/>
    <property type="molecule type" value="Genomic_DNA"/>
</dbReference>
<dbReference type="GO" id="GO:0005886">
    <property type="term" value="C:plasma membrane"/>
    <property type="evidence" value="ECO:0007669"/>
    <property type="project" value="UniProtKB-SubCell"/>
</dbReference>
<gene>
    <name evidence="8" type="ORF">CRV04_01820</name>
</gene>
<sequence length="97" mass="11368">MLETLNRFRLISFLEGVSFIILLFIAMPLKYFADFPQAVKVVGMGHGILFILFMIFLFESMRKHDWNMNFSGQLFIASLLPFGTFFMDKKLKAYQRA</sequence>
<evidence type="ECO:0000256" key="1">
    <source>
        <dbReference type="ARBA" id="ARBA00004651"/>
    </source>
</evidence>
<feature type="domain" description="DUF3817" evidence="7">
    <location>
        <begin position="5"/>
        <end position="92"/>
    </location>
</feature>
<dbReference type="Proteomes" id="UP000290657">
    <property type="component" value="Unassembled WGS sequence"/>
</dbReference>
<dbReference type="OrthoDB" id="1121311at2"/>
<comment type="subcellular location">
    <subcellularLocation>
        <location evidence="1">Cell membrane</location>
        <topology evidence="1">Multi-pass membrane protein</topology>
    </subcellularLocation>
</comment>
<evidence type="ECO:0000259" key="7">
    <source>
        <dbReference type="Pfam" id="PF12823"/>
    </source>
</evidence>
<keyword evidence="9" id="KW-1185">Reference proteome</keyword>
<dbReference type="Pfam" id="PF12823">
    <property type="entry name" value="DUF3817"/>
    <property type="match status" value="1"/>
</dbReference>
<keyword evidence="4 6" id="KW-1133">Transmembrane helix</keyword>
<dbReference type="NCBIfam" id="TIGR03954">
    <property type="entry name" value="integ_memb_HG"/>
    <property type="match status" value="1"/>
</dbReference>
<protein>
    <recommendedName>
        <fullName evidence="7">DUF3817 domain-containing protein</fullName>
    </recommendedName>
</protein>
<keyword evidence="3 6" id="KW-0812">Transmembrane</keyword>
<keyword evidence="5 6" id="KW-0472">Membrane</keyword>
<comment type="caution">
    <text evidence="8">The sequence shown here is derived from an EMBL/GenBank/DDBJ whole genome shotgun (WGS) entry which is preliminary data.</text>
</comment>